<evidence type="ECO:0008006" key="6">
    <source>
        <dbReference type="Google" id="ProtNLM"/>
    </source>
</evidence>
<dbReference type="PANTHER" id="PTHR47447:SF23">
    <property type="entry name" value="PENTACOTRIPEPTIDE-REPEAT REGION OF PRORP DOMAIN-CONTAINING PROTEIN"/>
    <property type="match status" value="1"/>
</dbReference>
<evidence type="ECO:0000256" key="3">
    <source>
        <dbReference type="PROSITE-ProRule" id="PRU00708"/>
    </source>
</evidence>
<reference evidence="4 5" key="1">
    <citation type="journal article" date="2024" name="G3 (Bethesda)">
        <title>Genome assembly of Hibiscus sabdariffa L. provides insights into metabolisms of medicinal natural products.</title>
        <authorList>
            <person name="Kim T."/>
        </authorList>
    </citation>
    <scope>NUCLEOTIDE SEQUENCE [LARGE SCALE GENOMIC DNA]</scope>
    <source>
        <strain evidence="4">TK-2024</strain>
        <tissue evidence="4">Old leaves</tissue>
    </source>
</reference>
<feature type="repeat" description="PPR" evidence="3">
    <location>
        <begin position="9"/>
        <end position="43"/>
    </location>
</feature>
<dbReference type="PANTHER" id="PTHR47447">
    <property type="entry name" value="OS03G0856100 PROTEIN"/>
    <property type="match status" value="1"/>
</dbReference>
<dbReference type="PROSITE" id="PS51375">
    <property type="entry name" value="PPR"/>
    <property type="match status" value="4"/>
</dbReference>
<dbReference type="Pfam" id="PF13041">
    <property type="entry name" value="PPR_2"/>
    <property type="match status" value="1"/>
</dbReference>
<feature type="repeat" description="PPR" evidence="3">
    <location>
        <begin position="157"/>
        <end position="191"/>
    </location>
</feature>
<dbReference type="Proteomes" id="UP001472677">
    <property type="component" value="Unassembled WGS sequence"/>
</dbReference>
<dbReference type="Gene3D" id="1.25.40.10">
    <property type="entry name" value="Tetratricopeptide repeat domain"/>
    <property type="match status" value="2"/>
</dbReference>
<dbReference type="InterPro" id="IPR011990">
    <property type="entry name" value="TPR-like_helical_dom_sf"/>
</dbReference>
<organism evidence="4 5">
    <name type="scientific">Hibiscus sabdariffa</name>
    <name type="common">roselle</name>
    <dbReference type="NCBI Taxonomy" id="183260"/>
    <lineage>
        <taxon>Eukaryota</taxon>
        <taxon>Viridiplantae</taxon>
        <taxon>Streptophyta</taxon>
        <taxon>Embryophyta</taxon>
        <taxon>Tracheophyta</taxon>
        <taxon>Spermatophyta</taxon>
        <taxon>Magnoliopsida</taxon>
        <taxon>eudicotyledons</taxon>
        <taxon>Gunneridae</taxon>
        <taxon>Pentapetalae</taxon>
        <taxon>rosids</taxon>
        <taxon>malvids</taxon>
        <taxon>Malvales</taxon>
        <taxon>Malvaceae</taxon>
        <taxon>Malvoideae</taxon>
        <taxon>Hibiscus</taxon>
    </lineage>
</organism>
<accession>A0ABR2BZZ2</accession>
<keyword evidence="5" id="KW-1185">Reference proteome</keyword>
<dbReference type="NCBIfam" id="TIGR00756">
    <property type="entry name" value="PPR"/>
    <property type="match status" value="4"/>
</dbReference>
<sequence>MKSNGIQPDRHFYNVMIDTFGKYNCLDHAMATFDRMLSEGIGPDTVTWNTLIDCHCKAGWHDGAEQLFEEMKEKGVSCPYLGHKYMLVYILHQREAELCVGLSEQAMNVLRVTGADGLKPNRLALNSLINAFGEDRRVAEAFAVVLQYMKENGVKPDAVTYTTLMKALIRIDKFHKVPAVYEEMVLSGCTPDRKARAMLRSAPRYTKRKRRSHR</sequence>
<name>A0ABR2BZZ2_9ROSI</name>
<dbReference type="EMBL" id="JBBPBM010000072">
    <property type="protein sequence ID" value="KAK8512618.1"/>
    <property type="molecule type" value="Genomic_DNA"/>
</dbReference>
<evidence type="ECO:0000313" key="5">
    <source>
        <dbReference type="Proteomes" id="UP001472677"/>
    </source>
</evidence>
<dbReference type="Pfam" id="PF12854">
    <property type="entry name" value="PPR_1"/>
    <property type="match status" value="1"/>
</dbReference>
<gene>
    <name evidence="4" type="ORF">V6N12_075189</name>
</gene>
<evidence type="ECO:0000256" key="1">
    <source>
        <dbReference type="ARBA" id="ARBA00007626"/>
    </source>
</evidence>
<evidence type="ECO:0000313" key="4">
    <source>
        <dbReference type="EMBL" id="KAK8512618.1"/>
    </source>
</evidence>
<keyword evidence="2" id="KW-0677">Repeat</keyword>
<dbReference type="InterPro" id="IPR002885">
    <property type="entry name" value="PPR_rpt"/>
</dbReference>
<proteinExistence type="inferred from homology"/>
<protein>
    <recommendedName>
        <fullName evidence="6">Pentatricopeptide repeat-containing protein</fullName>
    </recommendedName>
</protein>
<evidence type="ECO:0000256" key="2">
    <source>
        <dbReference type="ARBA" id="ARBA00022737"/>
    </source>
</evidence>
<comment type="similarity">
    <text evidence="1">Belongs to the PPR family. P subfamily.</text>
</comment>
<comment type="caution">
    <text evidence="4">The sequence shown here is derived from an EMBL/GenBank/DDBJ whole genome shotgun (WGS) entry which is preliminary data.</text>
</comment>
<feature type="repeat" description="PPR" evidence="3">
    <location>
        <begin position="121"/>
        <end position="156"/>
    </location>
</feature>
<feature type="repeat" description="PPR" evidence="3">
    <location>
        <begin position="44"/>
        <end position="78"/>
    </location>
</feature>